<dbReference type="EMBL" id="JBHSBU010000001">
    <property type="protein sequence ID" value="MFC4158693.1"/>
    <property type="molecule type" value="Genomic_DNA"/>
</dbReference>
<evidence type="ECO:0000313" key="1">
    <source>
        <dbReference type="EMBL" id="MFC4158693.1"/>
    </source>
</evidence>
<sequence length="113" mass="12691">MRTRQGPVPALAQFYYYEKALQAADPDGRYGPSTANVTVPYWNFSQPPSGKRYPRAFENPASPLYHVKRNHEPVDSRFPYTSPYLLAFSPGPRHPIRCRRPVRDATTGAPGAA</sequence>
<reference evidence="2" key="1">
    <citation type="journal article" date="2019" name="Int. J. Syst. Evol. Microbiol.">
        <title>The Global Catalogue of Microorganisms (GCM) 10K type strain sequencing project: providing services to taxonomists for standard genome sequencing and annotation.</title>
        <authorList>
            <consortium name="The Broad Institute Genomics Platform"/>
            <consortium name="The Broad Institute Genome Sequencing Center for Infectious Disease"/>
            <person name="Wu L."/>
            <person name="Ma J."/>
        </authorList>
    </citation>
    <scope>NUCLEOTIDE SEQUENCE [LARGE SCALE GENOMIC DNA]</scope>
    <source>
        <strain evidence="2">LMG 29894</strain>
    </source>
</reference>
<dbReference type="Proteomes" id="UP001595791">
    <property type="component" value="Unassembled WGS sequence"/>
</dbReference>
<accession>A0ABV8MNI8</accession>
<organism evidence="1 2">
    <name type="scientific">Chitinimonas lacunae</name>
    <dbReference type="NCBI Taxonomy" id="1963018"/>
    <lineage>
        <taxon>Bacteria</taxon>
        <taxon>Pseudomonadati</taxon>
        <taxon>Pseudomonadota</taxon>
        <taxon>Betaproteobacteria</taxon>
        <taxon>Neisseriales</taxon>
        <taxon>Chitinibacteraceae</taxon>
        <taxon>Chitinimonas</taxon>
    </lineage>
</organism>
<dbReference type="SUPFAM" id="SSF48056">
    <property type="entry name" value="Di-copper centre-containing domain"/>
    <property type="match status" value="1"/>
</dbReference>
<name>A0ABV8MNI8_9NEIS</name>
<comment type="caution">
    <text evidence="1">The sequence shown here is derived from an EMBL/GenBank/DDBJ whole genome shotgun (WGS) entry which is preliminary data.</text>
</comment>
<dbReference type="InterPro" id="IPR008922">
    <property type="entry name" value="Di-copper_centre_dom_sf"/>
</dbReference>
<keyword evidence="2" id="KW-1185">Reference proteome</keyword>
<proteinExistence type="predicted"/>
<protein>
    <submittedName>
        <fullName evidence="1">Uncharacterized protein</fullName>
    </submittedName>
</protein>
<dbReference type="RefSeq" id="WP_378161646.1">
    <property type="nucleotide sequence ID" value="NZ_JBHSBU010000001.1"/>
</dbReference>
<dbReference type="Gene3D" id="1.10.1280.10">
    <property type="entry name" value="Di-copper center containing domain from catechol oxidase"/>
    <property type="match status" value="1"/>
</dbReference>
<gene>
    <name evidence="1" type="ORF">ACFOW7_04870</name>
</gene>
<evidence type="ECO:0000313" key="2">
    <source>
        <dbReference type="Proteomes" id="UP001595791"/>
    </source>
</evidence>